<dbReference type="EC" id="3.1.3.12" evidence="2"/>
<dbReference type="PANTHER" id="PTHR43768:SF3">
    <property type="entry name" value="TREHALOSE 6-PHOSPHATE PHOSPHATASE"/>
    <property type="match status" value="1"/>
</dbReference>
<keyword evidence="4" id="KW-1185">Reference proteome</keyword>
<evidence type="ECO:0000313" key="3">
    <source>
        <dbReference type="EMBL" id="BDV43794.1"/>
    </source>
</evidence>
<dbReference type="InterPro" id="IPR036412">
    <property type="entry name" value="HAD-like_sf"/>
</dbReference>
<sequence>MNDGRARTIFCFDFDGTLATIVADRQAARLHPACRQLLRDLVIKPENIVAILSSRSLDDLIARVPVSGVFLGGGSGIEWRVPGGERLGAPPEEARQIETLRHNHLRRLTELVVLSGGEVEDKYWSVAVHTRRLSPAVKEMLALCLDKWCRMNDLQLFRGPEVLEVQFLERLNKEYGVRRLCDYVGYRRGTDRLFYAGDDENDARAMAWVVGEGGTVFAIGTASPVAGAYLLDGPLALAQTVGGAVPVR</sequence>
<dbReference type="InterPro" id="IPR003337">
    <property type="entry name" value="Trehalose_PPase"/>
</dbReference>
<comment type="catalytic activity">
    <reaction evidence="2">
        <text>alpha,alpha-trehalose 6-phosphate + H2O = alpha,alpha-trehalose + phosphate</text>
        <dbReference type="Rhea" id="RHEA:23420"/>
        <dbReference type="ChEBI" id="CHEBI:15377"/>
        <dbReference type="ChEBI" id="CHEBI:16551"/>
        <dbReference type="ChEBI" id="CHEBI:43474"/>
        <dbReference type="ChEBI" id="CHEBI:58429"/>
        <dbReference type="EC" id="3.1.3.12"/>
    </reaction>
</comment>
<dbReference type="NCBIfam" id="TIGR00685">
    <property type="entry name" value="T6PP"/>
    <property type="match status" value="1"/>
</dbReference>
<evidence type="ECO:0000256" key="1">
    <source>
        <dbReference type="ARBA" id="ARBA00022801"/>
    </source>
</evidence>
<keyword evidence="2" id="KW-0460">Magnesium</keyword>
<keyword evidence="2" id="KW-0479">Metal-binding</keyword>
<comment type="cofactor">
    <cofactor evidence="2">
        <name>Mg(2+)</name>
        <dbReference type="ChEBI" id="CHEBI:18420"/>
    </cofactor>
</comment>
<organism evidence="3 4">
    <name type="scientific">Geotalea uraniireducens</name>
    <dbReference type="NCBI Taxonomy" id="351604"/>
    <lineage>
        <taxon>Bacteria</taxon>
        <taxon>Pseudomonadati</taxon>
        <taxon>Thermodesulfobacteriota</taxon>
        <taxon>Desulfuromonadia</taxon>
        <taxon>Geobacterales</taxon>
        <taxon>Geobacteraceae</taxon>
        <taxon>Geotalea</taxon>
    </lineage>
</organism>
<name>A0ABM8EMX2_9BACT</name>
<dbReference type="RefSeq" id="WP_281999915.1">
    <property type="nucleotide sequence ID" value="NZ_AP027151.1"/>
</dbReference>
<dbReference type="Gene3D" id="3.30.70.1020">
    <property type="entry name" value="Trehalose-6-phosphate phosphatase related protein, domain 2"/>
    <property type="match status" value="1"/>
</dbReference>
<keyword evidence="1 2" id="KW-0378">Hydrolase</keyword>
<comment type="function">
    <text evidence="2">Removes the phosphate from trehalose 6-phosphate to produce free trehalose.</text>
</comment>
<dbReference type="InterPro" id="IPR023214">
    <property type="entry name" value="HAD_sf"/>
</dbReference>
<gene>
    <name evidence="3" type="ORF">GURASL_27170</name>
</gene>
<reference evidence="3 4" key="1">
    <citation type="submission" date="2022-12" db="EMBL/GenBank/DDBJ databases">
        <title>Polyphasic characterization of Geotalea uranireducens NIT-SL11 newly isolated from a complex of sewage sludge and microbially reduced graphene oxide.</title>
        <authorList>
            <person name="Xie L."/>
            <person name="Yoshida N."/>
            <person name="Meng L."/>
        </authorList>
    </citation>
    <scope>NUCLEOTIDE SEQUENCE [LARGE SCALE GENOMIC DNA]</scope>
    <source>
        <strain evidence="3 4">NIT-SL11</strain>
    </source>
</reference>
<dbReference type="Proteomes" id="UP001317705">
    <property type="component" value="Chromosome"/>
</dbReference>
<comment type="pathway">
    <text evidence="2">Glycan biosynthesis; trehalose biosynthesis.</text>
</comment>
<dbReference type="SUPFAM" id="SSF56784">
    <property type="entry name" value="HAD-like"/>
    <property type="match status" value="1"/>
</dbReference>
<evidence type="ECO:0000313" key="4">
    <source>
        <dbReference type="Proteomes" id="UP001317705"/>
    </source>
</evidence>
<proteinExistence type="inferred from homology"/>
<accession>A0ABM8EMX2</accession>
<dbReference type="Pfam" id="PF02358">
    <property type="entry name" value="Trehalose_PPase"/>
    <property type="match status" value="1"/>
</dbReference>
<dbReference type="EMBL" id="AP027151">
    <property type="protein sequence ID" value="BDV43794.1"/>
    <property type="molecule type" value="Genomic_DNA"/>
</dbReference>
<comment type="similarity">
    <text evidence="2">Belongs to the trehalose phosphatase family.</text>
</comment>
<protein>
    <recommendedName>
        <fullName evidence="2">Trehalose 6-phosphate phosphatase</fullName>
        <ecNumber evidence="2">3.1.3.12</ecNumber>
    </recommendedName>
</protein>
<evidence type="ECO:0000256" key="2">
    <source>
        <dbReference type="RuleBase" id="RU361117"/>
    </source>
</evidence>
<dbReference type="InterPro" id="IPR044651">
    <property type="entry name" value="OTSB-like"/>
</dbReference>
<dbReference type="Gene3D" id="3.40.50.1000">
    <property type="entry name" value="HAD superfamily/HAD-like"/>
    <property type="match status" value="1"/>
</dbReference>
<dbReference type="PANTHER" id="PTHR43768">
    <property type="entry name" value="TREHALOSE 6-PHOSPHATE PHOSPHATASE"/>
    <property type="match status" value="1"/>
</dbReference>